<evidence type="ECO:0000313" key="10">
    <source>
        <dbReference type="Proteomes" id="UP000001593"/>
    </source>
</evidence>
<dbReference type="AlphaFoldDB" id="A7TCB5"/>
<evidence type="ECO:0000256" key="7">
    <source>
        <dbReference type="ARBA" id="ARBA00023054"/>
    </source>
</evidence>
<dbReference type="Proteomes" id="UP000001593">
    <property type="component" value="Unassembled WGS sequence"/>
</dbReference>
<reference evidence="9 10" key="1">
    <citation type="journal article" date="2007" name="Science">
        <title>Sea anemone genome reveals ancestral eumetazoan gene repertoire and genomic organization.</title>
        <authorList>
            <person name="Putnam N.H."/>
            <person name="Srivastava M."/>
            <person name="Hellsten U."/>
            <person name="Dirks B."/>
            <person name="Chapman J."/>
            <person name="Salamov A."/>
            <person name="Terry A."/>
            <person name="Shapiro H."/>
            <person name="Lindquist E."/>
            <person name="Kapitonov V.V."/>
            <person name="Jurka J."/>
            <person name="Genikhovich G."/>
            <person name="Grigoriev I.V."/>
            <person name="Lucas S.M."/>
            <person name="Steele R.E."/>
            <person name="Finnerty J.R."/>
            <person name="Technau U."/>
            <person name="Martindale M.Q."/>
            <person name="Rokhsar D.S."/>
        </authorList>
    </citation>
    <scope>NUCLEOTIDE SEQUENCE [LARGE SCALE GENOMIC DNA]</scope>
    <source>
        <strain evidence="10">CH2 X CH6</strain>
    </source>
</reference>
<evidence type="ECO:0000256" key="6">
    <source>
        <dbReference type="ARBA" id="ARBA00022989"/>
    </source>
</evidence>
<evidence type="ECO:0000256" key="3">
    <source>
        <dbReference type="ARBA" id="ARBA00022448"/>
    </source>
</evidence>
<keyword evidence="4" id="KW-0812">Transmembrane</keyword>
<accession>A7TCB5</accession>
<evidence type="ECO:0000256" key="4">
    <source>
        <dbReference type="ARBA" id="ARBA00022692"/>
    </source>
</evidence>
<comment type="similarity">
    <text evidence="2">Belongs to the syntaxin family.</text>
</comment>
<keyword evidence="3" id="KW-0813">Transport</keyword>
<feature type="non-terminal residue" evidence="9">
    <location>
        <position position="97"/>
    </location>
</feature>
<comment type="subcellular location">
    <subcellularLocation>
        <location evidence="1">Membrane</location>
        <topology evidence="1">Single-pass type IV membrane protein</topology>
    </subcellularLocation>
</comment>
<keyword evidence="6" id="KW-1133">Transmembrane helix</keyword>
<dbReference type="eggNOG" id="KOG3894">
    <property type="taxonomic scope" value="Eukaryota"/>
</dbReference>
<keyword evidence="8" id="KW-0472">Membrane</keyword>
<dbReference type="PANTHER" id="PTHR15959">
    <property type="entry name" value="SYNTAXIN-18"/>
    <property type="match status" value="1"/>
</dbReference>
<evidence type="ECO:0000313" key="9">
    <source>
        <dbReference type="EMBL" id="EDO26319.1"/>
    </source>
</evidence>
<evidence type="ECO:0000256" key="2">
    <source>
        <dbReference type="ARBA" id="ARBA00009063"/>
    </source>
</evidence>
<dbReference type="GO" id="GO:0016020">
    <property type="term" value="C:membrane"/>
    <property type="evidence" value="ECO:0007669"/>
    <property type="project" value="UniProtKB-SubCell"/>
</dbReference>
<keyword evidence="7" id="KW-0175">Coiled coil</keyword>
<evidence type="ECO:0000256" key="1">
    <source>
        <dbReference type="ARBA" id="ARBA00004211"/>
    </source>
</evidence>
<dbReference type="InParanoid" id="A7TCB5"/>
<gene>
    <name evidence="9" type="ORF">NEMVEDRAFT_v1g154632</name>
</gene>
<dbReference type="PhylomeDB" id="A7TCB5"/>
<keyword evidence="5" id="KW-0653">Protein transport</keyword>
<dbReference type="GO" id="GO:0015031">
    <property type="term" value="P:protein transport"/>
    <property type="evidence" value="ECO:0007669"/>
    <property type="project" value="UniProtKB-KW"/>
</dbReference>
<name>A7TCB5_NEMVE</name>
<sequence length="97" mass="11462">SHLSSEVSKMTDTERDQIDNDAQMYMRTCHNSIKLLKNEGTLHLCLLFLHLIVVCEQLNTHRDNVIEMLEEYLKVVCKLYSEQRAIRVKRAVDKKRM</sequence>
<dbReference type="STRING" id="45351.A7TCB5"/>
<organism evidence="9 10">
    <name type="scientific">Nematostella vectensis</name>
    <name type="common">Starlet sea anemone</name>
    <dbReference type="NCBI Taxonomy" id="45351"/>
    <lineage>
        <taxon>Eukaryota</taxon>
        <taxon>Metazoa</taxon>
        <taxon>Cnidaria</taxon>
        <taxon>Anthozoa</taxon>
        <taxon>Hexacorallia</taxon>
        <taxon>Actiniaria</taxon>
        <taxon>Edwardsiidae</taxon>
        <taxon>Nematostella</taxon>
    </lineage>
</organism>
<protein>
    <submittedName>
        <fullName evidence="9">Uncharacterized protein</fullName>
    </submittedName>
</protein>
<evidence type="ECO:0000256" key="5">
    <source>
        <dbReference type="ARBA" id="ARBA00022927"/>
    </source>
</evidence>
<dbReference type="HOGENOM" id="CLU_174432_0_0_1"/>
<keyword evidence="10" id="KW-1185">Reference proteome</keyword>
<proteinExistence type="inferred from homology"/>
<dbReference type="PANTHER" id="PTHR15959:SF0">
    <property type="entry name" value="SYNTAXIN-18"/>
    <property type="match status" value="1"/>
</dbReference>
<dbReference type="EMBL" id="DS476183">
    <property type="protein sequence ID" value="EDO26319.1"/>
    <property type="molecule type" value="Genomic_DNA"/>
</dbReference>
<evidence type="ECO:0000256" key="8">
    <source>
        <dbReference type="ARBA" id="ARBA00023136"/>
    </source>
</evidence>